<name>A0ABD0JQY9_9CAEN</name>
<reference evidence="1 2" key="1">
    <citation type="journal article" date="2023" name="Sci. Data">
        <title>Genome assembly of the Korean intertidal mud-creeper Batillaria attramentaria.</title>
        <authorList>
            <person name="Patra A.K."/>
            <person name="Ho P.T."/>
            <person name="Jun S."/>
            <person name="Lee S.J."/>
            <person name="Kim Y."/>
            <person name="Won Y.J."/>
        </authorList>
    </citation>
    <scope>NUCLEOTIDE SEQUENCE [LARGE SCALE GENOMIC DNA]</scope>
    <source>
        <strain evidence="1">Wonlab-2016</strain>
    </source>
</reference>
<proteinExistence type="predicted"/>
<accession>A0ABD0JQY9</accession>
<organism evidence="1 2">
    <name type="scientific">Batillaria attramentaria</name>
    <dbReference type="NCBI Taxonomy" id="370345"/>
    <lineage>
        <taxon>Eukaryota</taxon>
        <taxon>Metazoa</taxon>
        <taxon>Spiralia</taxon>
        <taxon>Lophotrochozoa</taxon>
        <taxon>Mollusca</taxon>
        <taxon>Gastropoda</taxon>
        <taxon>Caenogastropoda</taxon>
        <taxon>Sorbeoconcha</taxon>
        <taxon>Cerithioidea</taxon>
        <taxon>Batillariidae</taxon>
        <taxon>Batillaria</taxon>
    </lineage>
</organism>
<sequence length="219" mass="24966">MLLRRRKCSVRRQITNSCSATNVARALWSILHGPFPQHMHRQSDIGRFEVADDQGLRFMDGKSPTGFLVKVFIRNQQLAVNSLRSRRFSSSLERCTVPDFFSLLRLSGLTGNDSGVSGPPTAANSIRMNGRNSGHNMGEKNPKHGATQPCLYIAKTRAPYRFMKANQMQRANFHGRGDVFTHRLRLIKFDLLLQRSKNDPLTVRQAFPPYRHIMANLRM</sequence>
<dbReference type="AlphaFoldDB" id="A0ABD0JQY9"/>
<comment type="caution">
    <text evidence="1">The sequence shown here is derived from an EMBL/GenBank/DDBJ whole genome shotgun (WGS) entry which is preliminary data.</text>
</comment>
<protein>
    <submittedName>
        <fullName evidence="1">Uncharacterized protein</fullName>
    </submittedName>
</protein>
<gene>
    <name evidence="1" type="ORF">BaRGS_00031591</name>
</gene>
<keyword evidence="2" id="KW-1185">Reference proteome</keyword>
<dbReference type="EMBL" id="JACVVK020000357">
    <property type="protein sequence ID" value="KAK7477105.1"/>
    <property type="molecule type" value="Genomic_DNA"/>
</dbReference>
<evidence type="ECO:0000313" key="1">
    <source>
        <dbReference type="EMBL" id="KAK7477105.1"/>
    </source>
</evidence>
<dbReference type="Proteomes" id="UP001519460">
    <property type="component" value="Unassembled WGS sequence"/>
</dbReference>
<evidence type="ECO:0000313" key="2">
    <source>
        <dbReference type="Proteomes" id="UP001519460"/>
    </source>
</evidence>